<dbReference type="PANTHER" id="PTHR24180:SF45">
    <property type="entry name" value="POLY [ADP-RIBOSE] POLYMERASE TANKYRASE"/>
    <property type="match status" value="1"/>
</dbReference>
<reference evidence="4" key="1">
    <citation type="submission" date="2022-01" db="EMBL/GenBank/DDBJ databases">
        <title>Comparative genomics reveals a dynamic genome evolution in the ectomycorrhizal milk-cap (Lactarius) mushrooms.</title>
        <authorList>
            <consortium name="DOE Joint Genome Institute"/>
            <person name="Lebreton A."/>
            <person name="Tang N."/>
            <person name="Kuo A."/>
            <person name="LaButti K."/>
            <person name="Drula E."/>
            <person name="Barry K."/>
            <person name="Clum A."/>
            <person name="Lipzen A."/>
            <person name="Mousain D."/>
            <person name="Ng V."/>
            <person name="Wang R."/>
            <person name="Wang X."/>
            <person name="Dai Y."/>
            <person name="Henrissat B."/>
            <person name="Grigoriev I.V."/>
            <person name="Guerin-Laguette A."/>
            <person name="Yu F."/>
            <person name="Martin F.M."/>
        </authorList>
    </citation>
    <scope>NUCLEOTIDE SEQUENCE</scope>
    <source>
        <strain evidence="4">QP</strain>
    </source>
</reference>
<dbReference type="InterPro" id="IPR051637">
    <property type="entry name" value="Ank_repeat_dom-contain_49"/>
</dbReference>
<dbReference type="SUPFAM" id="SSF48403">
    <property type="entry name" value="Ankyrin repeat"/>
    <property type="match status" value="1"/>
</dbReference>
<dbReference type="PROSITE" id="PS50297">
    <property type="entry name" value="ANK_REP_REGION"/>
    <property type="match status" value="1"/>
</dbReference>
<keyword evidence="5" id="KW-1185">Reference proteome</keyword>
<name>A0AAD4Q8T7_9AGAM</name>
<dbReference type="Gene3D" id="1.25.40.20">
    <property type="entry name" value="Ankyrin repeat-containing domain"/>
    <property type="match status" value="2"/>
</dbReference>
<gene>
    <name evidence="4" type="ORF">EDB92DRAFT_1896780</name>
</gene>
<proteinExistence type="predicted"/>
<dbReference type="Proteomes" id="UP001201163">
    <property type="component" value="Unassembled WGS sequence"/>
</dbReference>
<sequence>MLLGLPRHQYSFDVAQLLIERDADINARDKEHQTQLHMASKLELARILDHSANVNAADNRDRTPLHRPGLLQIRQIWFRTFRWCTGKDGKAFRLFSGARCGRECTEEDYGETRLHIASRLMSLEVVWILLKHGAGTNVENNEGKIPFQLVQESTRE</sequence>
<dbReference type="AlphaFoldDB" id="A0AAD4Q8T7"/>
<evidence type="ECO:0000313" key="5">
    <source>
        <dbReference type="Proteomes" id="UP001201163"/>
    </source>
</evidence>
<evidence type="ECO:0000256" key="2">
    <source>
        <dbReference type="ARBA" id="ARBA00023043"/>
    </source>
</evidence>
<dbReference type="InterPro" id="IPR036770">
    <property type="entry name" value="Ankyrin_rpt-contain_sf"/>
</dbReference>
<keyword evidence="2 3" id="KW-0040">ANK repeat</keyword>
<dbReference type="PROSITE" id="PS50088">
    <property type="entry name" value="ANK_REPEAT"/>
    <property type="match status" value="1"/>
</dbReference>
<accession>A0AAD4Q8T7</accession>
<dbReference type="InterPro" id="IPR002110">
    <property type="entry name" value="Ankyrin_rpt"/>
</dbReference>
<evidence type="ECO:0000313" key="4">
    <source>
        <dbReference type="EMBL" id="KAH8981644.1"/>
    </source>
</evidence>
<feature type="repeat" description="ANK" evidence="3">
    <location>
        <begin position="109"/>
        <end position="141"/>
    </location>
</feature>
<dbReference type="PANTHER" id="PTHR24180">
    <property type="entry name" value="CYCLIN-DEPENDENT KINASE INHIBITOR 2C-RELATED"/>
    <property type="match status" value="1"/>
</dbReference>
<evidence type="ECO:0000256" key="3">
    <source>
        <dbReference type="PROSITE-ProRule" id="PRU00023"/>
    </source>
</evidence>
<keyword evidence="1" id="KW-0677">Repeat</keyword>
<comment type="caution">
    <text evidence="4">The sequence shown here is derived from an EMBL/GenBank/DDBJ whole genome shotgun (WGS) entry which is preliminary data.</text>
</comment>
<dbReference type="EMBL" id="JAKELL010000112">
    <property type="protein sequence ID" value="KAH8981644.1"/>
    <property type="molecule type" value="Genomic_DNA"/>
</dbReference>
<dbReference type="Pfam" id="PF00023">
    <property type="entry name" value="Ank"/>
    <property type="match status" value="1"/>
</dbReference>
<evidence type="ECO:0000256" key="1">
    <source>
        <dbReference type="ARBA" id="ARBA00022737"/>
    </source>
</evidence>
<protein>
    <submittedName>
        <fullName evidence="4">Ankyrin repeat-containing domain protein</fullName>
    </submittedName>
</protein>
<organism evidence="4 5">
    <name type="scientific">Lactarius akahatsu</name>
    <dbReference type="NCBI Taxonomy" id="416441"/>
    <lineage>
        <taxon>Eukaryota</taxon>
        <taxon>Fungi</taxon>
        <taxon>Dikarya</taxon>
        <taxon>Basidiomycota</taxon>
        <taxon>Agaricomycotina</taxon>
        <taxon>Agaricomycetes</taxon>
        <taxon>Russulales</taxon>
        <taxon>Russulaceae</taxon>
        <taxon>Lactarius</taxon>
    </lineage>
</organism>